<evidence type="ECO:0000313" key="1">
    <source>
        <dbReference type="EMBL" id="USN13863.1"/>
    </source>
</evidence>
<proteinExistence type="predicted"/>
<name>A0A9E7MNU5_9CAUD</name>
<keyword evidence="2" id="KW-1185">Reference proteome</keyword>
<reference evidence="1" key="1">
    <citation type="submission" date="2022-05" db="EMBL/GenBank/DDBJ databases">
        <authorList>
            <person name="Friedrich I."/>
            <person name="Poehlein A."/>
            <person name="Schneider D."/>
            <person name="Hertel R."/>
            <person name="Daniel R."/>
        </authorList>
    </citation>
    <scope>NUCLEOTIDE SEQUENCE</scope>
</reference>
<gene>
    <name evidence="1" type="ORF">KABACHOK_00260</name>
</gene>
<dbReference type="Proteomes" id="UP001056685">
    <property type="component" value="Segment"/>
</dbReference>
<protein>
    <submittedName>
        <fullName evidence="1">Uncharacterized protein</fullName>
    </submittedName>
</protein>
<accession>A0A9E7MNU5</accession>
<organism evidence="1 2">
    <name type="scientific">Brevundimonas phage vB_BpoS-Kabachok</name>
    <dbReference type="NCBI Taxonomy" id="2948600"/>
    <lineage>
        <taxon>Viruses</taxon>
        <taxon>Duplodnaviria</taxon>
        <taxon>Heunggongvirae</taxon>
        <taxon>Uroviricota</taxon>
        <taxon>Caudoviricetes</taxon>
        <taxon>Jeanschmidtviridae</taxon>
        <taxon>Marchewkavirus</taxon>
        <taxon>Marchewkavirus kabachok</taxon>
    </lineage>
</organism>
<dbReference type="EMBL" id="ON529852">
    <property type="protein sequence ID" value="USN13863.1"/>
    <property type="molecule type" value="Genomic_DNA"/>
</dbReference>
<sequence length="98" mass="10906">MTRRKRFDALKHGDLFWLDLDKSVVAQAYGVTALTAPDWVQVHYVLPGDPVPYRRTVLAAHQVFILTKPPKGEIKELKALNGLHGTALPDDTALVFGQ</sequence>
<evidence type="ECO:0000313" key="2">
    <source>
        <dbReference type="Proteomes" id="UP001056685"/>
    </source>
</evidence>